<accession>A0A9X9S2J7</accession>
<keyword evidence="4" id="KW-1185">Reference proteome</keyword>
<keyword evidence="1" id="KW-0472">Membrane</keyword>
<dbReference type="Proteomes" id="UP001163096">
    <property type="component" value="Chromosome"/>
</dbReference>
<organism evidence="3 4">
    <name type="scientific">Methanogenium organophilum</name>
    <dbReference type="NCBI Taxonomy" id="2199"/>
    <lineage>
        <taxon>Archaea</taxon>
        <taxon>Methanobacteriati</taxon>
        <taxon>Methanobacteriota</taxon>
        <taxon>Stenosarchaea group</taxon>
        <taxon>Methanomicrobia</taxon>
        <taxon>Methanomicrobiales</taxon>
        <taxon>Methanomicrobiaceae</taxon>
        <taxon>Methanogenium</taxon>
    </lineage>
</organism>
<keyword evidence="1" id="KW-0812">Transmembrane</keyword>
<proteinExistence type="predicted"/>
<evidence type="ECO:0000256" key="1">
    <source>
        <dbReference type="SAM" id="Phobius"/>
    </source>
</evidence>
<dbReference type="Gene3D" id="2.160.20.10">
    <property type="entry name" value="Single-stranded right-handed beta-helix, Pectin lyase-like"/>
    <property type="match status" value="1"/>
</dbReference>
<feature type="domain" description="Periplasmic copper-binding protein NosD beta helix" evidence="2">
    <location>
        <begin position="90"/>
        <end position="237"/>
    </location>
</feature>
<dbReference type="EMBL" id="CP113361">
    <property type="protein sequence ID" value="WAI00617.1"/>
    <property type="molecule type" value="Genomic_DNA"/>
</dbReference>
<evidence type="ECO:0000259" key="2">
    <source>
        <dbReference type="Pfam" id="PF05048"/>
    </source>
</evidence>
<dbReference type="SUPFAM" id="SSF51126">
    <property type="entry name" value="Pectin lyase-like"/>
    <property type="match status" value="1"/>
</dbReference>
<reference evidence="3" key="1">
    <citation type="submission" date="2022-11" db="EMBL/GenBank/DDBJ databases">
        <title>Complete genome sequence of Methanogenium organophilum DSM 3596.</title>
        <authorList>
            <person name="Chen S.-C."/>
            <person name="Lai S.-J."/>
            <person name="You Y.-T."/>
        </authorList>
    </citation>
    <scope>NUCLEOTIDE SEQUENCE</scope>
    <source>
        <strain evidence="3">DSM 3596</strain>
    </source>
</reference>
<dbReference type="InterPro" id="IPR011050">
    <property type="entry name" value="Pectin_lyase_fold/virulence"/>
</dbReference>
<dbReference type="KEGG" id="mou:OU421_09290"/>
<gene>
    <name evidence="3" type="ORF">OU421_09290</name>
</gene>
<protein>
    <recommendedName>
        <fullName evidence="2">Periplasmic copper-binding protein NosD beta helix domain-containing protein</fullName>
    </recommendedName>
</protein>
<dbReference type="GeneID" id="76835294"/>
<keyword evidence="1" id="KW-1133">Transmembrane helix</keyword>
<dbReference type="InterPro" id="IPR012334">
    <property type="entry name" value="Pectin_lyas_fold"/>
</dbReference>
<sequence>MTEKAARVLAVLLCILIAMGGVQGATLTVAPDGGAYTDLHQALDAAAPGDEIVVRAGTYPGGVVIGVPVTVSGEEGATIGTAGDTTALSVTADDVIIRNLACTAAGVGIIANQTDGLVVRDCRVISDGVGILCSRCNESTLATTQVMAAQTGIETMFCMGTKISGCQVTADGIGITLRDTEDTALEGVHLMGAELGILAENAERCEITNTTFTGNGAGILGVGITDCSITGSAFSDVIQYIQFYAASGCSVETPSLEGPTYFAADIFSNTTYCCDPYTVSGRDFGLLADTYTPPEGYQLFGDAMNITFISAAESAEAPSVTIEADIPAELPGIAGNTYGIYRTDGTEPVLMAVPDVSEEGSQILQMTVTEPAHIALMARTEADETPYYYIFLWAVVALGVLLLLVLWRKR</sequence>
<dbReference type="AlphaFoldDB" id="A0A9X9S2J7"/>
<dbReference type="RefSeq" id="WP_268185821.1">
    <property type="nucleotide sequence ID" value="NZ_CP113361.1"/>
</dbReference>
<evidence type="ECO:0000313" key="3">
    <source>
        <dbReference type="EMBL" id="WAI00617.1"/>
    </source>
</evidence>
<evidence type="ECO:0000313" key="4">
    <source>
        <dbReference type="Proteomes" id="UP001163096"/>
    </source>
</evidence>
<dbReference type="Pfam" id="PF05048">
    <property type="entry name" value="NosD"/>
    <property type="match status" value="1"/>
</dbReference>
<feature type="transmembrane region" description="Helical" evidence="1">
    <location>
        <begin position="387"/>
        <end position="407"/>
    </location>
</feature>
<dbReference type="InterPro" id="IPR007742">
    <property type="entry name" value="NosD_dom"/>
</dbReference>
<name>A0A9X9S2J7_METOG</name>